<evidence type="ECO:0000313" key="5">
    <source>
        <dbReference type="EMBL" id="KAG3224051.1"/>
    </source>
</evidence>
<dbReference type="Proteomes" id="UP000251314">
    <property type="component" value="Unassembled WGS sequence"/>
</dbReference>
<dbReference type="VEuPathDB" id="FungiDB:PC110_g3307"/>
<dbReference type="InterPro" id="IPR008999">
    <property type="entry name" value="Actin-crosslinking"/>
</dbReference>
<dbReference type="EMBL" id="RCMK01000140">
    <property type="protein sequence ID" value="KAG2947109.1"/>
    <property type="molecule type" value="Genomic_DNA"/>
</dbReference>
<dbReference type="EMBL" id="RCMG01000153">
    <property type="protein sequence ID" value="KAG2861508.1"/>
    <property type="molecule type" value="Genomic_DNA"/>
</dbReference>
<reference evidence="6" key="3">
    <citation type="submission" date="2021-01" db="EMBL/GenBank/DDBJ databases">
        <title>Phytophthora aleatoria, a newly-described species from Pinus radiata is distinct from Phytophthora cactorum isolates based on comparative genomics.</title>
        <authorList>
            <person name="Mcdougal R."/>
            <person name="Panda P."/>
            <person name="Williams N."/>
            <person name="Studholme D.J."/>
        </authorList>
    </citation>
    <scope>NUCLEOTIDE SEQUENCE</scope>
    <source>
        <strain evidence="6">NZFS 3830</strain>
    </source>
</reference>
<evidence type="ECO:0000313" key="1">
    <source>
        <dbReference type="EMBL" id="KAG2861508.1"/>
    </source>
</evidence>
<dbReference type="EMBL" id="RCMV01000125">
    <property type="protein sequence ID" value="KAG3224051.1"/>
    <property type="molecule type" value="Genomic_DNA"/>
</dbReference>
<dbReference type="Proteomes" id="UP000760860">
    <property type="component" value="Unassembled WGS sequence"/>
</dbReference>
<dbReference type="Proteomes" id="UP000697107">
    <property type="component" value="Unassembled WGS sequence"/>
</dbReference>
<name>A0A329SUU2_9STRA</name>
<dbReference type="Proteomes" id="UP000688947">
    <property type="component" value="Unassembled WGS sequence"/>
</dbReference>
<dbReference type="AlphaFoldDB" id="A0A329SUU2"/>
<evidence type="ECO:0008006" key="9">
    <source>
        <dbReference type="Google" id="ProtNLM"/>
    </source>
</evidence>
<dbReference type="SUPFAM" id="SSF50405">
    <property type="entry name" value="Actin-crosslinking proteins"/>
    <property type="match status" value="1"/>
</dbReference>
<comment type="caution">
    <text evidence="7">The sequence shown here is derived from an EMBL/GenBank/DDBJ whole genome shotgun (WGS) entry which is preliminary data.</text>
</comment>
<evidence type="ECO:0000313" key="6">
    <source>
        <dbReference type="EMBL" id="KAG6961227.1"/>
    </source>
</evidence>
<evidence type="ECO:0000313" key="3">
    <source>
        <dbReference type="EMBL" id="KAG2947109.1"/>
    </source>
</evidence>
<reference evidence="7 8" key="1">
    <citation type="submission" date="2018-01" db="EMBL/GenBank/DDBJ databases">
        <title>Draft genome of the strawberry crown rot pathogen Phytophthora cactorum.</title>
        <authorList>
            <person name="Armitage A.D."/>
            <person name="Lysoe E."/>
            <person name="Nellist C.F."/>
            <person name="Harrison R.J."/>
            <person name="Brurberg M.B."/>
        </authorList>
    </citation>
    <scope>NUCLEOTIDE SEQUENCE [LARGE SCALE GENOMIC DNA]</scope>
    <source>
        <strain evidence="7 8">10300</strain>
    </source>
</reference>
<dbReference type="EMBL" id="RCML01000125">
    <property type="protein sequence ID" value="KAG2989898.1"/>
    <property type="molecule type" value="Genomic_DNA"/>
</dbReference>
<dbReference type="Proteomes" id="UP000774804">
    <property type="component" value="Unassembled WGS sequence"/>
</dbReference>
<dbReference type="Proteomes" id="UP000735874">
    <property type="component" value="Unassembled WGS sequence"/>
</dbReference>
<dbReference type="EMBL" id="JAENGZ010000355">
    <property type="protein sequence ID" value="KAG6961227.1"/>
    <property type="molecule type" value="Genomic_DNA"/>
</dbReference>
<evidence type="ECO:0000313" key="2">
    <source>
        <dbReference type="EMBL" id="KAG2931535.1"/>
    </source>
</evidence>
<reference evidence="1" key="2">
    <citation type="submission" date="2018-10" db="EMBL/GenBank/DDBJ databases">
        <title>Effector identification in a new, highly contiguous assembly of the strawberry crown rot pathogen Phytophthora cactorum.</title>
        <authorList>
            <person name="Armitage A.D."/>
            <person name="Nellist C.F."/>
            <person name="Bates H."/>
            <person name="Vickerstaff R.J."/>
            <person name="Harrison R.J."/>
        </authorList>
    </citation>
    <scope>NUCLEOTIDE SEQUENCE</scope>
    <source>
        <strain evidence="1">15-7</strain>
        <strain evidence="2">4032</strain>
        <strain evidence="3">4040</strain>
        <strain evidence="4">P415</strain>
        <strain evidence="5">P421</strain>
    </source>
</reference>
<evidence type="ECO:0000313" key="7">
    <source>
        <dbReference type="EMBL" id="RAW40470.1"/>
    </source>
</evidence>
<dbReference type="Proteomes" id="UP000736787">
    <property type="component" value="Unassembled WGS sequence"/>
</dbReference>
<keyword evidence="8" id="KW-1185">Reference proteome</keyword>
<organism evidence="7 8">
    <name type="scientific">Phytophthora cactorum</name>
    <dbReference type="NCBI Taxonomy" id="29920"/>
    <lineage>
        <taxon>Eukaryota</taxon>
        <taxon>Sar</taxon>
        <taxon>Stramenopiles</taxon>
        <taxon>Oomycota</taxon>
        <taxon>Peronosporomycetes</taxon>
        <taxon>Peronosporales</taxon>
        <taxon>Peronosporaceae</taxon>
        <taxon>Phytophthora</taxon>
    </lineage>
</organism>
<evidence type="ECO:0000313" key="4">
    <source>
        <dbReference type="EMBL" id="KAG2989898.1"/>
    </source>
</evidence>
<dbReference type="Gene3D" id="2.80.10.50">
    <property type="match status" value="1"/>
</dbReference>
<dbReference type="CDD" id="cd00257">
    <property type="entry name" value="beta-trefoil_FSCN-like"/>
    <property type="match status" value="1"/>
</dbReference>
<dbReference type="OrthoDB" id="162393at2759"/>
<evidence type="ECO:0000313" key="8">
    <source>
        <dbReference type="Proteomes" id="UP000251314"/>
    </source>
</evidence>
<gene>
    <name evidence="6" type="ORF">JG687_00007787</name>
    <name evidence="7" type="ORF">PC110_g3307</name>
    <name evidence="1" type="ORF">PC113_g7109</name>
    <name evidence="2" type="ORF">PC115_g6041</name>
    <name evidence="3" type="ORF">PC117_g7045</name>
    <name evidence="4" type="ORF">PC118_g5883</name>
    <name evidence="5" type="ORF">PC129_g5288</name>
</gene>
<dbReference type="EMBL" id="MJFZ01000047">
    <property type="protein sequence ID" value="RAW40470.1"/>
    <property type="molecule type" value="Genomic_DNA"/>
</dbReference>
<accession>A0A329SUU2</accession>
<protein>
    <recommendedName>
        <fullName evidence="9">Fascin domain-containing protein</fullName>
    </recommendedName>
</protein>
<dbReference type="EMBL" id="RCMI01000131">
    <property type="protein sequence ID" value="KAG2931535.1"/>
    <property type="molecule type" value="Genomic_DNA"/>
</dbReference>
<sequence length="205" mass="23452">MDLTDVPFNVPVVLWSFFRQKTLQSPFGSKKAHCLTDNRDFYEQMILRRVRDDKVAIQSVHNGRFLQVRSSGECVFDPKEPGERELFTMETNSSHFSCALYFVSCHTGLVLQCDEKDIVKCANHYREVWEAWRIVEPRTSSTTTQVQRAADQRYVLEGKDRQRLVVDLAACGKTPEEIEQIVIRIFDAPVATALASPLVVPDQKA</sequence>
<proteinExistence type="predicted"/>